<dbReference type="InterPro" id="IPR036028">
    <property type="entry name" value="SH3-like_dom_sf"/>
</dbReference>
<feature type="compositionally biased region" description="Polar residues" evidence="1">
    <location>
        <begin position="158"/>
        <end position="167"/>
    </location>
</feature>
<dbReference type="Proteomes" id="UP001150907">
    <property type="component" value="Unassembled WGS sequence"/>
</dbReference>
<proteinExistence type="predicted"/>
<organism evidence="2 3">
    <name type="scientific">Coemansia thaxteri</name>
    <dbReference type="NCBI Taxonomy" id="2663907"/>
    <lineage>
        <taxon>Eukaryota</taxon>
        <taxon>Fungi</taxon>
        <taxon>Fungi incertae sedis</taxon>
        <taxon>Zoopagomycota</taxon>
        <taxon>Kickxellomycotina</taxon>
        <taxon>Kickxellomycetes</taxon>
        <taxon>Kickxellales</taxon>
        <taxon>Kickxellaceae</taxon>
        <taxon>Coemansia</taxon>
    </lineage>
</organism>
<keyword evidence="3" id="KW-1185">Reference proteome</keyword>
<sequence length="470" mass="51567">MAVDKKHQEENEAQGTRRMLDSGTGIDFQQQRPTDAAIITAQTREVDAMQAHLILGGLPSARSRERYVGRTFPNLHEQDRSADYALKDQYLTYRRPGYMNNVPGALSKSVGYVDTSARPEIPDFSAAASRLPQTVDQISAVDWPAEVNKRISAIGLDSSPSGQPTLLSAQPSASVPPAQPDKPPPAFIQSKAGLGKNRNHSRFIGNQAIAASSTYPAEEPTDILFANYVDYLDKRALLDTSSANPSLNSTMGLTPSVRLKTRKLVRDSTKRSGFGVRAKQKPMSPVFQSHTAEPNKQCEQTGDAVETRGPNQSKSGHSLSLRTMLRSTIAAPKKDKQRVDSETQWDQPSIHELERDAADEQNMSPLLDSIESFSESYQFALRHKPPLGPLRVVEAHTPALPDELNINIGDLLFVIGEFADGWVLAINSSRHSECGMVPRRCLFFPTAPFMTAEAIAASTRPSSNQNVTQY</sequence>
<comment type="caution">
    <text evidence="2">The sequence shown here is derived from an EMBL/GenBank/DDBJ whole genome shotgun (WGS) entry which is preliminary data.</text>
</comment>
<dbReference type="SUPFAM" id="SSF50044">
    <property type="entry name" value="SH3-domain"/>
    <property type="match status" value="1"/>
</dbReference>
<gene>
    <name evidence="2" type="ORF">H4R26_003761</name>
</gene>
<dbReference type="AlphaFoldDB" id="A0A9W8EI77"/>
<reference evidence="2" key="1">
    <citation type="submission" date="2022-07" db="EMBL/GenBank/DDBJ databases">
        <title>Phylogenomic reconstructions and comparative analyses of Kickxellomycotina fungi.</title>
        <authorList>
            <person name="Reynolds N.K."/>
            <person name="Stajich J.E."/>
            <person name="Barry K."/>
            <person name="Grigoriev I.V."/>
            <person name="Crous P."/>
            <person name="Smith M.E."/>
        </authorList>
    </citation>
    <scope>NUCLEOTIDE SEQUENCE</scope>
    <source>
        <strain evidence="2">IMI 214461</strain>
    </source>
</reference>
<evidence type="ECO:0008006" key="4">
    <source>
        <dbReference type="Google" id="ProtNLM"/>
    </source>
</evidence>
<dbReference type="Gene3D" id="2.30.30.40">
    <property type="entry name" value="SH3 Domains"/>
    <property type="match status" value="1"/>
</dbReference>
<dbReference type="OrthoDB" id="5340910at2759"/>
<feature type="compositionally biased region" description="Polar residues" evidence="1">
    <location>
        <begin position="309"/>
        <end position="321"/>
    </location>
</feature>
<feature type="compositionally biased region" description="Basic and acidic residues" evidence="1">
    <location>
        <begin position="332"/>
        <end position="341"/>
    </location>
</feature>
<feature type="region of interest" description="Disordered" evidence="1">
    <location>
        <begin position="155"/>
        <end position="192"/>
    </location>
</feature>
<feature type="compositionally biased region" description="Basic and acidic residues" evidence="1">
    <location>
        <begin position="1"/>
        <end position="10"/>
    </location>
</feature>
<evidence type="ECO:0000256" key="1">
    <source>
        <dbReference type="SAM" id="MobiDB-lite"/>
    </source>
</evidence>
<protein>
    <recommendedName>
        <fullName evidence="4">SH3 domain-containing protein</fullName>
    </recommendedName>
</protein>
<feature type="region of interest" description="Disordered" evidence="1">
    <location>
        <begin position="1"/>
        <end position="29"/>
    </location>
</feature>
<accession>A0A9W8EI77</accession>
<evidence type="ECO:0000313" key="3">
    <source>
        <dbReference type="Proteomes" id="UP001150907"/>
    </source>
</evidence>
<dbReference type="EMBL" id="JANBQF010000332">
    <property type="protein sequence ID" value="KAJ2002133.1"/>
    <property type="molecule type" value="Genomic_DNA"/>
</dbReference>
<feature type="compositionally biased region" description="Pro residues" evidence="1">
    <location>
        <begin position="177"/>
        <end position="186"/>
    </location>
</feature>
<feature type="compositionally biased region" description="Polar residues" evidence="1">
    <location>
        <begin position="286"/>
        <end position="300"/>
    </location>
</feature>
<feature type="region of interest" description="Disordered" evidence="1">
    <location>
        <begin position="265"/>
        <end position="349"/>
    </location>
</feature>
<evidence type="ECO:0000313" key="2">
    <source>
        <dbReference type="EMBL" id="KAJ2002133.1"/>
    </source>
</evidence>
<name>A0A9W8EI77_9FUNG</name>